<gene>
    <name evidence="4 5" type="primary">LOC725470</name>
</gene>
<dbReference type="Gene3D" id="3.40.50.300">
    <property type="entry name" value="P-loop containing nucleotide triphosphate hydrolases"/>
    <property type="match status" value="1"/>
</dbReference>
<name>A0A7M7GVZ0_APIME</name>
<organism evidence="2">
    <name type="scientific">Apis mellifera</name>
    <name type="common">Honeybee</name>
    <dbReference type="NCBI Taxonomy" id="7460"/>
    <lineage>
        <taxon>Eukaryota</taxon>
        <taxon>Metazoa</taxon>
        <taxon>Ecdysozoa</taxon>
        <taxon>Arthropoda</taxon>
        <taxon>Hexapoda</taxon>
        <taxon>Insecta</taxon>
        <taxon>Pterygota</taxon>
        <taxon>Neoptera</taxon>
        <taxon>Endopterygota</taxon>
        <taxon>Hymenoptera</taxon>
        <taxon>Apocrita</taxon>
        <taxon>Aculeata</taxon>
        <taxon>Apoidea</taxon>
        <taxon>Anthophila</taxon>
        <taxon>Apidae</taxon>
        <taxon>Apis</taxon>
    </lineage>
</organism>
<accession>A0A7M7IRT7</accession>
<dbReference type="RefSeq" id="XP_016772464.2">
    <property type="nucleotide sequence ID" value="XM_016916975.2"/>
</dbReference>
<feature type="region of interest" description="Disordered" evidence="1">
    <location>
        <begin position="582"/>
        <end position="607"/>
    </location>
</feature>
<sequence>MMLELEEELKLLNINPCVKCETGEKELIYDCLNKDQKKVYNDICNLFKKKDNAIIVINTPSGTGKTFLLSTFVANYKKPVTYITFRKDQASEISLKKIKTYTYISFNMHYFNLPYHGAIQMFRSCGYDEVEELHNLIVSSKKFVRVDNTTTFIIDMYTISSPNMLLLLYILSLKHRLHLIFSGYHMQLNGINKSSYHNENNFYIVQIFNDLMINQLTNTRTCDIVLEDKLTSFRKLIQQFQPIGNIQFYYNLRYFLYSLFRSKYFTEERFDTVYIAQTHRKITMRLSRFIQYLQSIGKPYVEAPYFYHDSNDFIVPLLPKRKESKNLIKKFFPTLILVEGYKYIYINKDGVHNIVVLEKIVYEDIEIKYLRIRFENNYNRVEKIERVSLNYYQILPAYRLWLLRNVIHTDELWQFPLRPYALTYHAALGRTIEKVKVELSIEHFANFLYIGLSCVRHESDIYKIHDEQNLLSYMVTDYMENVRNDTEYYYNCPVIEYNKEEILACITNKRPNKFIDNINWTTVNSVNLFEKNIVFLRIARSVYQESLPQKKEVNTPLMQIAKFVKKNPNVILETIKMVSVNENKSNNNKNKKKKMKKKQQQKKENKECKECDSLVYLRNEYYRWLAEIEKSD</sequence>
<reference evidence="4 5" key="2">
    <citation type="submission" date="2025-04" db="UniProtKB">
        <authorList>
            <consortium name="RefSeq"/>
        </authorList>
    </citation>
    <scope>IDENTIFICATION</scope>
    <source>
        <strain evidence="4 5">DH4</strain>
        <tissue evidence="4 5">Whole body</tissue>
    </source>
</reference>
<evidence type="ECO:0000313" key="5">
    <source>
        <dbReference type="RefSeq" id="XP_016772464.2"/>
    </source>
</evidence>
<dbReference type="EnsemblMetazoa" id="XM_006561358">
    <property type="protein sequence ID" value="XP_006561421"/>
    <property type="gene ID" value="LOC725470"/>
</dbReference>
<evidence type="ECO:0000313" key="2">
    <source>
        <dbReference type="EnsemblMetazoa" id="XP_006561421"/>
    </source>
</evidence>
<dbReference type="CTD" id="36651"/>
<dbReference type="AlphaFoldDB" id="A0A7M7GVZ0"/>
<dbReference type="InterPro" id="IPR027417">
    <property type="entry name" value="P-loop_NTPase"/>
</dbReference>
<accession>A0A7M7GVZ0</accession>
<dbReference type="OrthoDB" id="7613841at2759"/>
<protein>
    <submittedName>
        <fullName evidence="4 5">Uncharacterized protein LOC725470 isoform X1</fullName>
    </submittedName>
</protein>
<keyword evidence="3" id="KW-1185">Reference proteome</keyword>
<evidence type="ECO:0000313" key="3">
    <source>
        <dbReference type="Proteomes" id="UP000005203"/>
    </source>
</evidence>
<dbReference type="Proteomes" id="UP000005203">
    <property type="component" value="Linkage group LG16"/>
</dbReference>
<accession>A0A8B6YVN0</accession>
<accession>A0A8B7KS12</accession>
<proteinExistence type="predicted"/>
<dbReference type="EnsemblMetazoa" id="XM_016916975">
    <property type="protein sequence ID" value="XP_016772464"/>
    <property type="gene ID" value="LOC725470"/>
</dbReference>
<dbReference type="RefSeq" id="XP_006561421.2">
    <property type="nucleotide sequence ID" value="XM_006561358.3"/>
</dbReference>
<evidence type="ECO:0000256" key="1">
    <source>
        <dbReference type="SAM" id="MobiDB-lite"/>
    </source>
</evidence>
<dbReference type="GeneID" id="725470"/>
<evidence type="ECO:0000313" key="4">
    <source>
        <dbReference type="RefSeq" id="XP_006561421.2"/>
    </source>
</evidence>
<dbReference type="SUPFAM" id="SSF52540">
    <property type="entry name" value="P-loop containing nucleoside triphosphate hydrolases"/>
    <property type="match status" value="1"/>
</dbReference>
<feature type="compositionally biased region" description="Basic residues" evidence="1">
    <location>
        <begin position="589"/>
        <end position="600"/>
    </location>
</feature>
<reference evidence="2" key="1">
    <citation type="submission" date="2021-01" db="UniProtKB">
        <authorList>
            <consortium name="EnsemblMetazoa"/>
        </authorList>
    </citation>
    <scope>IDENTIFICATION</scope>
    <source>
        <strain evidence="2">DH4</strain>
    </source>
</reference>